<dbReference type="Proteomes" id="UP000199482">
    <property type="component" value="Chromosome I"/>
</dbReference>
<keyword evidence="7" id="KW-1185">Reference proteome</keyword>
<dbReference type="Pfam" id="PF17775">
    <property type="entry name" value="YchJ_M-like"/>
    <property type="match status" value="1"/>
</dbReference>
<dbReference type="PANTHER" id="PTHR33747">
    <property type="entry name" value="UPF0225 PROTEIN SCO1677"/>
    <property type="match status" value="1"/>
</dbReference>
<evidence type="ECO:0000313" key="7">
    <source>
        <dbReference type="Proteomes" id="UP000893823"/>
    </source>
</evidence>
<protein>
    <recommendedName>
        <fullName evidence="2">UPF0225 protein BCL57_003196</fullName>
    </recommendedName>
</protein>
<accession>A0A1H1SGS1</accession>
<dbReference type="AlphaFoldDB" id="A0A1H1SGS1"/>
<dbReference type="RefSeq" id="WP_092670405.1">
    <property type="nucleotide sequence ID" value="NZ_BMDN01000006.1"/>
</dbReference>
<dbReference type="Gene3D" id="3.10.450.50">
    <property type="match status" value="1"/>
</dbReference>
<reference evidence="4" key="3">
    <citation type="submission" date="2022-06" db="EMBL/GenBank/DDBJ databases">
        <title>Genomic Encyclopedia of Type Strains, Phase III (KMG-III): the genomes of soil and plant-associated and newly described type strains.</title>
        <authorList>
            <person name="Whitman W."/>
        </authorList>
    </citation>
    <scope>NUCLEOTIDE SEQUENCE</scope>
    <source>
        <strain evidence="4">CPCC 202695</strain>
    </source>
</reference>
<organism evidence="5 6">
    <name type="scientific">Agromyces flavus</name>
    <dbReference type="NCBI Taxonomy" id="589382"/>
    <lineage>
        <taxon>Bacteria</taxon>
        <taxon>Bacillati</taxon>
        <taxon>Actinomycetota</taxon>
        <taxon>Actinomycetes</taxon>
        <taxon>Micrococcales</taxon>
        <taxon>Microbacteriaceae</taxon>
        <taxon>Agromyces</taxon>
    </lineage>
</organism>
<dbReference type="InterPro" id="IPR004027">
    <property type="entry name" value="SEC_C_motif"/>
</dbReference>
<evidence type="ECO:0000256" key="1">
    <source>
        <dbReference type="ARBA" id="ARBA00010839"/>
    </source>
</evidence>
<dbReference type="PANTHER" id="PTHR33747:SF1">
    <property type="entry name" value="ADENYLATE CYCLASE-ASSOCIATED CAP C-TERMINAL DOMAIN-CONTAINING PROTEIN"/>
    <property type="match status" value="1"/>
</dbReference>
<proteinExistence type="inferred from homology"/>
<evidence type="ECO:0000259" key="3">
    <source>
        <dbReference type="Pfam" id="PF17775"/>
    </source>
</evidence>
<dbReference type="InterPro" id="IPR023006">
    <property type="entry name" value="YchJ-like"/>
</dbReference>
<evidence type="ECO:0000313" key="4">
    <source>
        <dbReference type="EMBL" id="MCP2369017.1"/>
    </source>
</evidence>
<evidence type="ECO:0000313" key="6">
    <source>
        <dbReference type="Proteomes" id="UP000199482"/>
    </source>
</evidence>
<dbReference type="STRING" id="589382.SAMN04489721_1375"/>
<reference evidence="5" key="1">
    <citation type="submission" date="2016-10" db="EMBL/GenBank/DDBJ databases">
        <authorList>
            <person name="de Groot N.N."/>
        </authorList>
    </citation>
    <scope>NUCLEOTIDE SEQUENCE [LARGE SCALE GENOMIC DNA]</scope>
    <source>
        <strain evidence="5">CPCC 202695</strain>
    </source>
</reference>
<sequence length="136" mass="15072">MAVHDRSGFPIPQPDERCPCRSGQLYAECCGPFHAGAPAPTAVQLMRSRYTAYVTGDTAYLLASWHPSTRPASLELDPHLAWRSLEIVRTELGGPLDREGLVEFAARYAADGERGVLHETSRFVRGDRWQYVDGIA</sequence>
<dbReference type="HAMAP" id="MF_00612">
    <property type="entry name" value="UPF0225"/>
    <property type="match status" value="1"/>
</dbReference>
<dbReference type="Proteomes" id="UP000893823">
    <property type="component" value="Unassembled WGS sequence"/>
</dbReference>
<comment type="similarity">
    <text evidence="1 2">Belongs to the UPF0225 family.</text>
</comment>
<dbReference type="EMBL" id="SODL02000006">
    <property type="protein sequence ID" value="MCP2369017.1"/>
    <property type="molecule type" value="Genomic_DNA"/>
</dbReference>
<reference evidence="6" key="2">
    <citation type="submission" date="2016-10" db="EMBL/GenBank/DDBJ databases">
        <authorList>
            <person name="Varghese N."/>
            <person name="Submissions S."/>
        </authorList>
    </citation>
    <scope>NUCLEOTIDE SEQUENCE [LARGE SCALE GENOMIC DNA]</scope>
    <source>
        <strain evidence="6">CPCC 202695</strain>
    </source>
</reference>
<evidence type="ECO:0000256" key="2">
    <source>
        <dbReference type="HAMAP-Rule" id="MF_00612"/>
    </source>
</evidence>
<dbReference type="Pfam" id="PF02810">
    <property type="entry name" value="SEC-C"/>
    <property type="match status" value="1"/>
</dbReference>
<dbReference type="InterPro" id="IPR048469">
    <property type="entry name" value="YchJ-like_M"/>
</dbReference>
<dbReference type="EMBL" id="LT629755">
    <property type="protein sequence ID" value="SDS47142.1"/>
    <property type="molecule type" value="Genomic_DNA"/>
</dbReference>
<dbReference type="InterPro" id="IPR032710">
    <property type="entry name" value="NTF2-like_dom_sf"/>
</dbReference>
<feature type="domain" description="YchJ-like middle NTF2-like" evidence="3">
    <location>
        <begin position="41"/>
        <end position="134"/>
    </location>
</feature>
<gene>
    <name evidence="4" type="ORF">BCL57_003196</name>
    <name evidence="5" type="ORF">SAMN04489721_1375</name>
</gene>
<dbReference type="SUPFAM" id="SSF54427">
    <property type="entry name" value="NTF2-like"/>
    <property type="match status" value="1"/>
</dbReference>
<name>A0A1H1SGS1_9MICO</name>
<evidence type="ECO:0000313" key="5">
    <source>
        <dbReference type="EMBL" id="SDS47142.1"/>
    </source>
</evidence>